<dbReference type="Proteomes" id="UP001445076">
    <property type="component" value="Unassembled WGS sequence"/>
</dbReference>
<gene>
    <name evidence="1" type="ORF">OTU49_017462</name>
</gene>
<evidence type="ECO:0000313" key="1">
    <source>
        <dbReference type="EMBL" id="KAK8752978.1"/>
    </source>
</evidence>
<dbReference type="EMBL" id="JARKIK010000004">
    <property type="protein sequence ID" value="KAK8752976.1"/>
    <property type="molecule type" value="Genomic_DNA"/>
</dbReference>
<proteinExistence type="predicted"/>
<dbReference type="EMBL" id="JARKIK010000004">
    <property type="protein sequence ID" value="KAK8752978.1"/>
    <property type="molecule type" value="Genomic_DNA"/>
</dbReference>
<evidence type="ECO:0000313" key="2">
    <source>
        <dbReference type="Proteomes" id="UP001445076"/>
    </source>
</evidence>
<sequence length="146" mass="16509">MVQCHDVKLIFPLIFRGAVVLDRCVGRRDVPSFLSWCRRARRAVLPVMVQEGEMCRPSCHGAGGRDVPSFLSWCRRARRAVLPVMVQEGETCRPSCHGAGGRDVPSFLSWCRRARHAVLPVMVHIFLKQKRSQIDLRNKLAFAQAA</sequence>
<protein>
    <submittedName>
        <fullName evidence="1">Uncharacterized protein</fullName>
    </submittedName>
</protein>
<dbReference type="AlphaFoldDB" id="A0AAW0YMN5"/>
<keyword evidence="2" id="KW-1185">Reference proteome</keyword>
<reference evidence="1" key="2">
    <citation type="submission" date="2024-01" db="EMBL/GenBank/DDBJ databases">
        <authorList>
            <person name="He J."/>
            <person name="Wang M."/>
            <person name="Zheng J."/>
            <person name="Liu Z."/>
        </authorList>
    </citation>
    <scope>NUCLEOTIDE SEQUENCE</scope>
    <source>
        <strain evidence="1">ZL_2023a</strain>
        <tissue evidence="1">Muscle</tissue>
    </source>
</reference>
<reference evidence="1 2" key="1">
    <citation type="journal article" date="2024" name="BMC Genomics">
        <title>Genome assembly of redclaw crayfish (Cherax quadricarinatus) provides insights into its immune adaptation and hypoxia tolerance.</title>
        <authorList>
            <person name="Liu Z."/>
            <person name="Zheng J."/>
            <person name="Li H."/>
            <person name="Fang K."/>
            <person name="Wang S."/>
            <person name="He J."/>
            <person name="Zhou D."/>
            <person name="Weng S."/>
            <person name="Chi M."/>
            <person name="Gu Z."/>
            <person name="He J."/>
            <person name="Li F."/>
            <person name="Wang M."/>
        </authorList>
    </citation>
    <scope>NUCLEOTIDE SEQUENCE [LARGE SCALE GENOMIC DNA]</scope>
    <source>
        <strain evidence="1">ZL_2023a</strain>
    </source>
</reference>
<name>A0AAW0YMN5_CHEQU</name>
<comment type="caution">
    <text evidence="1">The sequence shown here is derived from an EMBL/GenBank/DDBJ whole genome shotgun (WGS) entry which is preliminary data.</text>
</comment>
<accession>A0AAW0YMN5</accession>
<organism evidence="1 2">
    <name type="scientific">Cherax quadricarinatus</name>
    <name type="common">Australian red claw crayfish</name>
    <dbReference type="NCBI Taxonomy" id="27406"/>
    <lineage>
        <taxon>Eukaryota</taxon>
        <taxon>Metazoa</taxon>
        <taxon>Ecdysozoa</taxon>
        <taxon>Arthropoda</taxon>
        <taxon>Crustacea</taxon>
        <taxon>Multicrustacea</taxon>
        <taxon>Malacostraca</taxon>
        <taxon>Eumalacostraca</taxon>
        <taxon>Eucarida</taxon>
        <taxon>Decapoda</taxon>
        <taxon>Pleocyemata</taxon>
        <taxon>Astacidea</taxon>
        <taxon>Parastacoidea</taxon>
        <taxon>Parastacidae</taxon>
        <taxon>Cherax</taxon>
    </lineage>
</organism>